<sequence>MALRHDWGLRALRGYKLAQPFYEAHPEILISVGALATVYYKYFRDAAIQRGDFETMLDRIRNNPEANQELETLNQRNAQARTKAKRKR</sequence>
<gene>
    <name evidence="2" type="ORF">A2717_01735</name>
</gene>
<comment type="caution">
    <text evidence="2">The sequence shown here is derived from an EMBL/GenBank/DDBJ whole genome shotgun (WGS) entry which is preliminary data.</text>
</comment>
<dbReference type="Proteomes" id="UP000177610">
    <property type="component" value="Unassembled WGS sequence"/>
</dbReference>
<reference evidence="2 3" key="1">
    <citation type="journal article" date="2016" name="Nat. Commun.">
        <title>Thousands of microbial genomes shed light on interconnected biogeochemical processes in an aquifer system.</title>
        <authorList>
            <person name="Anantharaman K."/>
            <person name="Brown C.T."/>
            <person name="Hug L.A."/>
            <person name="Sharon I."/>
            <person name="Castelle C.J."/>
            <person name="Probst A.J."/>
            <person name="Thomas B.C."/>
            <person name="Singh A."/>
            <person name="Wilkins M.J."/>
            <person name="Karaoz U."/>
            <person name="Brodie E.L."/>
            <person name="Williams K.H."/>
            <person name="Hubbard S.S."/>
            <person name="Banfield J.F."/>
        </authorList>
    </citation>
    <scope>NUCLEOTIDE SEQUENCE [LARGE SCALE GENOMIC DNA]</scope>
</reference>
<dbReference type="EMBL" id="MFEH01000001">
    <property type="protein sequence ID" value="OGE74249.1"/>
    <property type="molecule type" value="Genomic_DNA"/>
</dbReference>
<feature type="region of interest" description="Disordered" evidence="1">
    <location>
        <begin position="65"/>
        <end position="88"/>
    </location>
</feature>
<evidence type="ECO:0000313" key="3">
    <source>
        <dbReference type="Proteomes" id="UP000177610"/>
    </source>
</evidence>
<feature type="compositionally biased region" description="Polar residues" evidence="1">
    <location>
        <begin position="65"/>
        <end position="80"/>
    </location>
</feature>
<dbReference type="AlphaFoldDB" id="A0A1F5N9D8"/>
<name>A0A1F5N9D8_9BACT</name>
<accession>A0A1F5N9D8</accession>
<protein>
    <submittedName>
        <fullName evidence="2">Uncharacterized protein</fullName>
    </submittedName>
</protein>
<evidence type="ECO:0000256" key="1">
    <source>
        <dbReference type="SAM" id="MobiDB-lite"/>
    </source>
</evidence>
<evidence type="ECO:0000313" key="2">
    <source>
        <dbReference type="EMBL" id="OGE74249.1"/>
    </source>
</evidence>
<proteinExistence type="predicted"/>
<organism evidence="2 3">
    <name type="scientific">Candidatus Doudnabacteria bacterium RIFCSPHIGHO2_01_FULL_41_86</name>
    <dbReference type="NCBI Taxonomy" id="1817821"/>
    <lineage>
        <taxon>Bacteria</taxon>
        <taxon>Candidatus Doudnaibacteriota</taxon>
    </lineage>
</organism>